<evidence type="ECO:0000313" key="1">
    <source>
        <dbReference type="EMBL" id="KKN58937.1"/>
    </source>
</evidence>
<organism evidence="1">
    <name type="scientific">marine sediment metagenome</name>
    <dbReference type="NCBI Taxonomy" id="412755"/>
    <lineage>
        <taxon>unclassified sequences</taxon>
        <taxon>metagenomes</taxon>
        <taxon>ecological metagenomes</taxon>
    </lineage>
</organism>
<accession>A0A0F9S9K0</accession>
<name>A0A0F9S9K0_9ZZZZ</name>
<sequence>MLRNICGIVMSIATVVIISSGSDHHKLLPFIALGLGIFLLTDKG</sequence>
<dbReference type="AlphaFoldDB" id="A0A0F9S9K0"/>
<proteinExistence type="predicted"/>
<protein>
    <submittedName>
        <fullName evidence="1">Uncharacterized protein</fullName>
    </submittedName>
</protein>
<gene>
    <name evidence="1" type="ORF">LCGC14_0547400</name>
</gene>
<dbReference type="EMBL" id="LAZR01000745">
    <property type="protein sequence ID" value="KKN58937.1"/>
    <property type="molecule type" value="Genomic_DNA"/>
</dbReference>
<reference evidence="1" key="1">
    <citation type="journal article" date="2015" name="Nature">
        <title>Complex archaea that bridge the gap between prokaryotes and eukaryotes.</title>
        <authorList>
            <person name="Spang A."/>
            <person name="Saw J.H."/>
            <person name="Jorgensen S.L."/>
            <person name="Zaremba-Niedzwiedzka K."/>
            <person name="Martijn J."/>
            <person name="Lind A.E."/>
            <person name="van Eijk R."/>
            <person name="Schleper C."/>
            <person name="Guy L."/>
            <person name="Ettema T.J."/>
        </authorList>
    </citation>
    <scope>NUCLEOTIDE SEQUENCE</scope>
</reference>
<comment type="caution">
    <text evidence="1">The sequence shown here is derived from an EMBL/GenBank/DDBJ whole genome shotgun (WGS) entry which is preliminary data.</text>
</comment>